<dbReference type="PROSITE" id="PS51257">
    <property type="entry name" value="PROKAR_LIPOPROTEIN"/>
    <property type="match status" value="1"/>
</dbReference>
<comment type="caution">
    <text evidence="1">The sequence shown here is derived from an EMBL/GenBank/DDBJ whole genome shotgun (WGS) entry which is preliminary data.</text>
</comment>
<gene>
    <name evidence="1" type="ORF">ENSA5_59740</name>
</gene>
<dbReference type="PANTHER" id="PTHR35580">
    <property type="entry name" value="CELL SURFACE GLYCOPROTEIN (S-LAYER PROTEIN)-LIKE PROTEIN"/>
    <property type="match status" value="1"/>
</dbReference>
<proteinExistence type="predicted"/>
<dbReference type="SUPFAM" id="SSF50998">
    <property type="entry name" value="Quinoprotein alcohol dehydrogenase-like"/>
    <property type="match status" value="1"/>
</dbReference>
<name>A0A2S9XDG2_9BACT</name>
<dbReference type="PANTHER" id="PTHR35580:SF1">
    <property type="entry name" value="PHYTASE-LIKE DOMAIN-CONTAINING PROTEIN"/>
    <property type="match status" value="1"/>
</dbReference>
<evidence type="ECO:0000313" key="1">
    <source>
        <dbReference type="EMBL" id="PRP90899.1"/>
    </source>
</evidence>
<keyword evidence="2" id="KW-1185">Reference proteome</keyword>
<dbReference type="Proteomes" id="UP000237968">
    <property type="component" value="Unassembled WGS sequence"/>
</dbReference>
<protein>
    <recommendedName>
        <fullName evidence="3">Beta-propeller repeat protein</fullName>
    </recommendedName>
</protein>
<evidence type="ECO:0008006" key="3">
    <source>
        <dbReference type="Google" id="ProtNLM"/>
    </source>
</evidence>
<dbReference type="EMBL" id="PVNK01000263">
    <property type="protein sequence ID" value="PRP90899.1"/>
    <property type="molecule type" value="Genomic_DNA"/>
</dbReference>
<accession>A0A2S9XDG2</accession>
<organism evidence="1 2">
    <name type="scientific">Enhygromyxa salina</name>
    <dbReference type="NCBI Taxonomy" id="215803"/>
    <lineage>
        <taxon>Bacteria</taxon>
        <taxon>Pseudomonadati</taxon>
        <taxon>Myxococcota</taxon>
        <taxon>Polyangia</taxon>
        <taxon>Nannocystales</taxon>
        <taxon>Nannocystaceae</taxon>
        <taxon>Enhygromyxa</taxon>
    </lineage>
</organism>
<dbReference type="AlphaFoldDB" id="A0A2S9XDG2"/>
<sequence length="664" mass="69955">MTILRASKGPALPVATLLLVLGCKPDAEQIMFDPETENEPDEPESEVECDIPEIFVQRCDGETCHGNGVTPASGLDLVSPGVEDRVSGALGTNCNGVLADPANPRASLLYTKLSVPVCGVLMPMNGEALSEDELTCMEYWISGLVPPAEECVDCVCEPGAVEDCYTGPEGTANVGICKSGTHTCQTNGFGWTECEGETRGLGENCFTADIDEDCDGETPACTEIWARRFGDPDDDAMRSVVVDNANGDIYSFGDFEGTVSFGAEPLTAEPSEPLKQDLVVTKHDLYGNPIWSRRFGDSSTQIALKMVMDGEGNLICLARMYGTIDVGGGKLHASGGNDILVFKLDGEGNHIWSQIFGGNEPDRAARMALDAQNNIILTGTFTGTTDFGVDEFVSLGQRDAFVAKLNRDTGAPTFAMQIGGEGDDYGFGVDIDQNGDVVIAGRFGASLEVGDQMLTHVGELDIYVARLDGAGQVLWAKSFGGSGVDEVHDLRLQQNGDIVLLGAISDSVDFGGGFLTSAGVRDIFLASLDGQGNHLWSASYGDALDQFETDGTESWLTLALGPNGDIHVGGSLYGVVNFGGDSPLVAMNDKPDAFHAQFSASGDYIGGWSFGGTGSDFGLDIAVADSGHVVQVGRSRGKHVDFGAPGLLENVGRSDGFIVKLPPL</sequence>
<dbReference type="InterPro" id="IPR011047">
    <property type="entry name" value="Quinoprotein_ADH-like_sf"/>
</dbReference>
<dbReference type="InterPro" id="IPR052918">
    <property type="entry name" value="Motility_Chemotaxis_Reg"/>
</dbReference>
<reference evidence="1 2" key="1">
    <citation type="submission" date="2018-03" db="EMBL/GenBank/DDBJ databases">
        <title>Draft Genome Sequences of the Obligatory Marine Myxobacteria Enhygromyxa salina SWB005.</title>
        <authorList>
            <person name="Poehlein A."/>
            <person name="Moghaddam J.A."/>
            <person name="Harms H."/>
            <person name="Alanjari M."/>
            <person name="Koenig G.M."/>
            <person name="Daniel R."/>
            <person name="Schaeberle T.F."/>
        </authorList>
    </citation>
    <scope>NUCLEOTIDE SEQUENCE [LARGE SCALE GENOMIC DNA]</scope>
    <source>
        <strain evidence="1 2">SWB005</strain>
    </source>
</reference>
<evidence type="ECO:0000313" key="2">
    <source>
        <dbReference type="Proteomes" id="UP000237968"/>
    </source>
</evidence>